<keyword evidence="6" id="KW-0520">NAD</keyword>
<dbReference type="InterPro" id="IPR015815">
    <property type="entry name" value="HIBADH-related"/>
</dbReference>
<dbReference type="GeneID" id="80886346"/>
<feature type="active site" evidence="8">
    <location>
        <position position="213"/>
    </location>
</feature>
<dbReference type="InterPro" id="IPR013328">
    <property type="entry name" value="6PGD_dom2"/>
</dbReference>
<name>A0AAD7QY71_9ASCO</name>
<dbReference type="InterPro" id="IPR029154">
    <property type="entry name" value="HIBADH-like_NADP-bd"/>
</dbReference>
<dbReference type="InterPro" id="IPR002204">
    <property type="entry name" value="3-OH-isobutyrate_DH-rel_CS"/>
</dbReference>
<dbReference type="FunFam" id="1.10.1040.10:FF:000006">
    <property type="entry name" value="3-hydroxyisobutyrate dehydrogenase"/>
    <property type="match status" value="1"/>
</dbReference>
<evidence type="ECO:0000256" key="2">
    <source>
        <dbReference type="ARBA" id="ARBA00006013"/>
    </source>
</evidence>
<dbReference type="Pfam" id="PF14833">
    <property type="entry name" value="NAD_binding_11"/>
    <property type="match status" value="1"/>
</dbReference>
<dbReference type="InterPro" id="IPR008927">
    <property type="entry name" value="6-PGluconate_DH-like_C_sf"/>
</dbReference>
<dbReference type="Pfam" id="PF03446">
    <property type="entry name" value="NAD_binding_2"/>
    <property type="match status" value="1"/>
</dbReference>
<evidence type="ECO:0000313" key="11">
    <source>
        <dbReference type="EMBL" id="KAJ8103619.1"/>
    </source>
</evidence>
<dbReference type="GO" id="GO:0008442">
    <property type="term" value="F:3-hydroxyisobutyrate dehydrogenase activity"/>
    <property type="evidence" value="ECO:0007669"/>
    <property type="project" value="UniProtKB-EC"/>
</dbReference>
<comment type="caution">
    <text evidence="11">The sequence shown here is derived from an EMBL/GenBank/DDBJ whole genome shotgun (WGS) entry which is preliminary data.</text>
</comment>
<evidence type="ECO:0000259" key="9">
    <source>
        <dbReference type="Pfam" id="PF03446"/>
    </source>
</evidence>
<dbReference type="PANTHER" id="PTHR22981:SF7">
    <property type="entry name" value="3-HYDROXYISOBUTYRATE DEHYDROGENASE, MITOCHONDRIAL"/>
    <property type="match status" value="1"/>
</dbReference>
<keyword evidence="4" id="KW-0101">Branched-chain amino acid catabolism</keyword>
<evidence type="ECO:0000256" key="3">
    <source>
        <dbReference type="ARBA" id="ARBA00012991"/>
    </source>
</evidence>
<dbReference type="GO" id="GO:0050661">
    <property type="term" value="F:NADP binding"/>
    <property type="evidence" value="ECO:0007669"/>
    <property type="project" value="InterPro"/>
</dbReference>
<dbReference type="PROSITE" id="PS00895">
    <property type="entry name" value="3_HYDROXYISOBUT_DH"/>
    <property type="match status" value="1"/>
</dbReference>
<dbReference type="InterPro" id="IPR036291">
    <property type="entry name" value="NAD(P)-bd_dom_sf"/>
</dbReference>
<evidence type="ECO:0000256" key="5">
    <source>
        <dbReference type="ARBA" id="ARBA00023002"/>
    </source>
</evidence>
<dbReference type="GO" id="GO:0006574">
    <property type="term" value="P:L-valine catabolic process"/>
    <property type="evidence" value="ECO:0007669"/>
    <property type="project" value="TreeGrafter"/>
</dbReference>
<dbReference type="RefSeq" id="XP_056047069.1">
    <property type="nucleotide sequence ID" value="XM_056191180.1"/>
</dbReference>
<dbReference type="PANTHER" id="PTHR22981">
    <property type="entry name" value="3-HYDROXYISOBUTYRATE DEHYDROGENASE-RELATED"/>
    <property type="match status" value="1"/>
</dbReference>
<evidence type="ECO:0000256" key="4">
    <source>
        <dbReference type="ARBA" id="ARBA00022456"/>
    </source>
</evidence>
<evidence type="ECO:0000313" key="12">
    <source>
        <dbReference type="Proteomes" id="UP001217417"/>
    </source>
</evidence>
<reference evidence="11" key="1">
    <citation type="submission" date="2023-03" db="EMBL/GenBank/DDBJ databases">
        <title>Near-Complete genome sequence of Lipomyces tetrasporous NRRL Y-64009, an oleaginous yeast capable of growing on lignocellulosic hydrolysates.</title>
        <authorList>
            <consortium name="Lawrence Berkeley National Laboratory"/>
            <person name="Jagtap S.S."/>
            <person name="Liu J.-J."/>
            <person name="Walukiewicz H.E."/>
            <person name="Pangilinan J."/>
            <person name="Lipzen A."/>
            <person name="Ahrendt S."/>
            <person name="Koriabine M."/>
            <person name="Cobaugh K."/>
            <person name="Salamov A."/>
            <person name="Yoshinaga Y."/>
            <person name="Ng V."/>
            <person name="Daum C."/>
            <person name="Grigoriev I.V."/>
            <person name="Slininger P.J."/>
            <person name="Dien B.S."/>
            <person name="Jin Y.-S."/>
            <person name="Rao C.V."/>
        </authorList>
    </citation>
    <scope>NUCLEOTIDE SEQUENCE</scope>
    <source>
        <strain evidence="11">NRRL Y-64009</strain>
    </source>
</reference>
<dbReference type="AlphaFoldDB" id="A0AAD7QY71"/>
<dbReference type="PIRSF" id="PIRSF000103">
    <property type="entry name" value="HIBADH"/>
    <property type="match status" value="1"/>
</dbReference>
<dbReference type="SUPFAM" id="SSF48179">
    <property type="entry name" value="6-phosphogluconate dehydrogenase C-terminal domain-like"/>
    <property type="match status" value="1"/>
</dbReference>
<comment type="similarity">
    <text evidence="2">Belongs to the HIBADH-related family. 3-hydroxyisobutyrate dehydrogenase subfamily.</text>
</comment>
<evidence type="ECO:0000256" key="8">
    <source>
        <dbReference type="PIRSR" id="PIRSR000103-1"/>
    </source>
</evidence>
<dbReference type="Proteomes" id="UP001217417">
    <property type="component" value="Unassembled WGS sequence"/>
</dbReference>
<dbReference type="Gene3D" id="3.40.50.720">
    <property type="entry name" value="NAD(P)-binding Rossmann-like Domain"/>
    <property type="match status" value="1"/>
</dbReference>
<evidence type="ECO:0000256" key="7">
    <source>
        <dbReference type="ARBA" id="ARBA00049197"/>
    </source>
</evidence>
<dbReference type="GO" id="GO:0005739">
    <property type="term" value="C:mitochondrion"/>
    <property type="evidence" value="ECO:0007669"/>
    <property type="project" value="TreeGrafter"/>
</dbReference>
<feature type="domain" description="3-hydroxyisobutyrate dehydrogenase-like NAD-binding" evidence="10">
    <location>
        <begin position="207"/>
        <end position="332"/>
    </location>
</feature>
<dbReference type="InterPro" id="IPR006115">
    <property type="entry name" value="6PGDH_NADP-bd"/>
</dbReference>
<dbReference type="EMBL" id="JARPMG010000001">
    <property type="protein sequence ID" value="KAJ8103619.1"/>
    <property type="molecule type" value="Genomic_DNA"/>
</dbReference>
<dbReference type="GO" id="GO:0051287">
    <property type="term" value="F:NAD binding"/>
    <property type="evidence" value="ECO:0007669"/>
    <property type="project" value="InterPro"/>
</dbReference>
<sequence>MRRAFVMITHGQLSHLCRRNFSSTLPWRASWGFIGLGQMGYNMAKNLRSRISPSDTLIVCDIDANITARFVQELSATDKLDIQVAKCARELAENSETIITSLPGPESVKLVFESIVGEAVPPPAGQERLFIDCSTIDLTTSHDVARAVISSGWGQFVDAPMSGGVVGAQTGSLTFMFGASGSPQLVNRVTSALLLMGKKAWHLGDQGAGLCGKLANNYLLAISNIATAEAMNMGIKCGLDPKVLSEMINSSTGRCWSSAVNNPVPGVVETAPACRNYDGGFGIHLMKKDLKLATAVAQEFQTPLMLAEKALEIYNQTEKFHKGKDFSVVYQYIANQSH</sequence>
<evidence type="ECO:0000256" key="1">
    <source>
        <dbReference type="ARBA" id="ARBA00005109"/>
    </source>
</evidence>
<gene>
    <name evidence="11" type="ORF">POJ06DRAFT_5395</name>
</gene>
<keyword evidence="5" id="KW-0560">Oxidoreductase</keyword>
<protein>
    <recommendedName>
        <fullName evidence="3">3-hydroxyisobutyrate dehydrogenase</fullName>
        <ecNumber evidence="3">1.1.1.31</ecNumber>
    </recommendedName>
</protein>
<dbReference type="SUPFAM" id="SSF51735">
    <property type="entry name" value="NAD(P)-binding Rossmann-fold domains"/>
    <property type="match status" value="1"/>
</dbReference>
<organism evidence="11 12">
    <name type="scientific">Lipomyces tetrasporus</name>
    <dbReference type="NCBI Taxonomy" id="54092"/>
    <lineage>
        <taxon>Eukaryota</taxon>
        <taxon>Fungi</taxon>
        <taxon>Dikarya</taxon>
        <taxon>Ascomycota</taxon>
        <taxon>Saccharomycotina</taxon>
        <taxon>Lipomycetes</taxon>
        <taxon>Lipomycetales</taxon>
        <taxon>Lipomycetaceae</taxon>
        <taxon>Lipomyces</taxon>
    </lineage>
</organism>
<dbReference type="EC" id="1.1.1.31" evidence="3"/>
<dbReference type="Gene3D" id="1.10.1040.10">
    <property type="entry name" value="N-(1-d-carboxylethyl)-l-norvaline Dehydrogenase, domain 2"/>
    <property type="match status" value="1"/>
</dbReference>
<proteinExistence type="inferred from homology"/>
<comment type="catalytic activity">
    <reaction evidence="7">
        <text>3-hydroxy-2-methylpropanoate + NAD(+) = 2-methyl-3-oxopropanoate + NADH + H(+)</text>
        <dbReference type="Rhea" id="RHEA:17681"/>
        <dbReference type="ChEBI" id="CHEBI:11805"/>
        <dbReference type="ChEBI" id="CHEBI:15378"/>
        <dbReference type="ChEBI" id="CHEBI:57540"/>
        <dbReference type="ChEBI" id="CHEBI:57700"/>
        <dbReference type="ChEBI" id="CHEBI:57945"/>
        <dbReference type="EC" id="1.1.1.31"/>
    </reaction>
</comment>
<evidence type="ECO:0000259" key="10">
    <source>
        <dbReference type="Pfam" id="PF14833"/>
    </source>
</evidence>
<accession>A0AAD7QY71</accession>
<evidence type="ECO:0000256" key="6">
    <source>
        <dbReference type="ARBA" id="ARBA00023027"/>
    </source>
</evidence>
<feature type="domain" description="6-phosphogluconate dehydrogenase NADP-binding" evidence="9">
    <location>
        <begin position="32"/>
        <end position="204"/>
    </location>
</feature>
<keyword evidence="12" id="KW-1185">Reference proteome</keyword>
<comment type="pathway">
    <text evidence="1">Amino-acid degradation; L-valine degradation.</text>
</comment>